<keyword evidence="7" id="KW-0732">Signal</keyword>
<dbReference type="SUPFAM" id="SSF49452">
    <property type="entry name" value="Starch-binding domain-like"/>
    <property type="match status" value="1"/>
</dbReference>
<dbReference type="AlphaFoldDB" id="A0A940X691"/>
<evidence type="ECO:0000313" key="11">
    <source>
        <dbReference type="Proteomes" id="UP000673447"/>
    </source>
</evidence>
<dbReference type="Gene3D" id="2.60.40.1120">
    <property type="entry name" value="Carboxypeptidase-like, regulatory domain"/>
    <property type="match status" value="1"/>
</dbReference>
<sequence>MKHRTIHRGLKRTALALALGVCVAGTVQAQSNITGSIFGQAPGMSGATVVVENVDSGLTRTIPVDADGRYRLTSLPNGRYKVTLQKDGQPVAVRENVTVSIASGTDVSFNNASGTPNDGTTTLGAVTVVGASVPTIDVSQTDTRSVFTAEELQKISIGRTITDVAMLAPSVVASNSYSGVPSFGGSAASENAYFINGYNVTNPLTNISFSTLPFDAIGEQQVLTGGYGAEFGRSTGGVINVVTKRGTNEWKGGVYAVWTPEGSRAAVRDTMFPDTGYFPVGAPVVDGQTVTPNNQLTLWTDGTVQFIGDHNLSWSLTSGAWVSGPLVKDRLFVYADYETTTTEGTSVLSSRTATAGSAAQKTGWNEYKNKYPRWAVKFDWNITDNHLLELTGVSDESKTLSKRYAYDYVTDTHGNVQNGGATGHDDAKLYVAKYTGYLTDALTLSAMYGKQDISHNDSLPFGYNPDCPRIVRTSTPTAIPVAAFNGCQVSNSTALPTRQPEEHTKGWRLDVAYQLGDHEIRLGYDRFDAEASIHTRIAGGIGWTYNKVSNGNTAIDSSNGALNPNSAPAPGPYAAAGYYVQKVYNVRDADPGLEQSAQYIEDRWQVTDRFLLSLGLRNEQFTNFDGIGRPYISQRHQLAPRVGFSWDMRGDSTFKLFGNAGRYHLATPNNAAVRGAAASLNASEYFTYTGVNPDGSPTGLSPIAVNRNTGSICPGTNLVSSNQECGVAPDPILTTARNLKSHFQDEYIIGFEHAYSETFNWGMKATYRDLKHAIDDVCGKVLFNKCVNANPGESNTVVVRNPQTGEYSTVTITPDNWSPGQVDVFGRPLPTIPKLKRRYYAIDLFTEHPFGDKWYGKFEYTFSRNWGNTEGQLASELDTGAGGQSDVGRTQDWDLPQLMVGSNGVLPNHRKHQIKAYGYYQWNEEWRTGLTFIGASGRPRNCTSHYPTADAGLYSGAAYWYCGFAGNGRPDLAGQTNPDGSPRYVAPASDYAISPRGSHGIAPWTLQFNANVAYVPKWADGKLQLQMDVINLFNRQVAGFYNPRFETATRNRPNPLYGQELNYSAPRYVRFTARYDF</sequence>
<dbReference type="InterPro" id="IPR013784">
    <property type="entry name" value="Carb-bd-like_fold"/>
</dbReference>
<evidence type="ECO:0000313" key="10">
    <source>
        <dbReference type="EMBL" id="MBP3985717.1"/>
    </source>
</evidence>
<dbReference type="EMBL" id="JAGKTC010000004">
    <property type="protein sequence ID" value="MBP3985717.1"/>
    <property type="molecule type" value="Genomic_DNA"/>
</dbReference>
<reference evidence="10" key="2">
    <citation type="submission" date="2021-03" db="EMBL/GenBank/DDBJ databases">
        <authorList>
            <person name="Cao W."/>
        </authorList>
    </citation>
    <scope>NUCLEOTIDE SEQUENCE</scope>
    <source>
        <strain evidence="10">110414</strain>
    </source>
</reference>
<dbReference type="RefSeq" id="WP_210537599.1">
    <property type="nucleotide sequence ID" value="NZ_JAGKTC010000004.1"/>
</dbReference>
<evidence type="ECO:0000256" key="2">
    <source>
        <dbReference type="ARBA" id="ARBA00022448"/>
    </source>
</evidence>
<proteinExistence type="predicted"/>
<dbReference type="Pfam" id="PF07715">
    <property type="entry name" value="Plug"/>
    <property type="match status" value="1"/>
</dbReference>
<dbReference type="GO" id="GO:0030246">
    <property type="term" value="F:carbohydrate binding"/>
    <property type="evidence" value="ECO:0007669"/>
    <property type="project" value="InterPro"/>
</dbReference>
<evidence type="ECO:0000256" key="5">
    <source>
        <dbReference type="ARBA" id="ARBA00023136"/>
    </source>
</evidence>
<gene>
    <name evidence="10" type="ORF">J5837_15000</name>
</gene>
<organism evidence="10 11">
    <name type="scientific">Pseudoxanthomonas helianthi</name>
    <dbReference type="NCBI Taxonomy" id="1453541"/>
    <lineage>
        <taxon>Bacteria</taxon>
        <taxon>Pseudomonadati</taxon>
        <taxon>Pseudomonadota</taxon>
        <taxon>Gammaproteobacteria</taxon>
        <taxon>Lysobacterales</taxon>
        <taxon>Lysobacteraceae</taxon>
        <taxon>Pseudoxanthomonas</taxon>
    </lineage>
</organism>
<dbReference type="InterPro" id="IPR037066">
    <property type="entry name" value="Plug_dom_sf"/>
</dbReference>
<feature type="chain" id="PRO_5037390790" evidence="7">
    <location>
        <begin position="30"/>
        <end position="1077"/>
    </location>
</feature>
<keyword evidence="11" id="KW-1185">Reference proteome</keyword>
<evidence type="ECO:0000256" key="1">
    <source>
        <dbReference type="ARBA" id="ARBA00004571"/>
    </source>
</evidence>
<dbReference type="InterPro" id="IPR012910">
    <property type="entry name" value="Plug_dom"/>
</dbReference>
<evidence type="ECO:0000259" key="8">
    <source>
        <dbReference type="Pfam" id="PF07715"/>
    </source>
</evidence>
<dbReference type="InterPro" id="IPR057601">
    <property type="entry name" value="Oar-like_b-barrel"/>
</dbReference>
<dbReference type="Gene3D" id="2.170.130.10">
    <property type="entry name" value="TonB-dependent receptor, plug domain"/>
    <property type="match status" value="1"/>
</dbReference>
<feature type="signal peptide" evidence="7">
    <location>
        <begin position="1"/>
        <end position="29"/>
    </location>
</feature>
<keyword evidence="10" id="KW-0675">Receptor</keyword>
<evidence type="ECO:0000256" key="7">
    <source>
        <dbReference type="SAM" id="SignalP"/>
    </source>
</evidence>
<dbReference type="Pfam" id="PF13620">
    <property type="entry name" value="CarboxypepD_reg"/>
    <property type="match status" value="1"/>
</dbReference>
<keyword evidence="6" id="KW-0998">Cell outer membrane</keyword>
<dbReference type="Proteomes" id="UP000673447">
    <property type="component" value="Unassembled WGS sequence"/>
</dbReference>
<dbReference type="Gene3D" id="2.40.170.20">
    <property type="entry name" value="TonB-dependent receptor, beta-barrel domain"/>
    <property type="match status" value="1"/>
</dbReference>
<name>A0A940X691_9GAMM</name>
<dbReference type="Pfam" id="PF25183">
    <property type="entry name" value="OMP_b-brl_4"/>
    <property type="match status" value="1"/>
</dbReference>
<dbReference type="InterPro" id="IPR036942">
    <property type="entry name" value="Beta-barrel_TonB_sf"/>
</dbReference>
<evidence type="ECO:0000256" key="3">
    <source>
        <dbReference type="ARBA" id="ARBA00022452"/>
    </source>
</evidence>
<reference evidence="10" key="1">
    <citation type="journal article" date="2016" name="Int. J. Syst. Evol. Microbiol.">
        <title>Pseudoxanthomonas helianthi sp. nov., isolated from roots of Jerusalem artichoke (Helianthus tuberosus).</title>
        <authorList>
            <person name="Kittiwongwattana C."/>
            <person name="Thawai C."/>
        </authorList>
    </citation>
    <scope>NUCLEOTIDE SEQUENCE</scope>
    <source>
        <strain evidence="10">110414</strain>
    </source>
</reference>
<dbReference type="GO" id="GO:0044718">
    <property type="term" value="P:siderophore transmembrane transport"/>
    <property type="evidence" value="ECO:0007669"/>
    <property type="project" value="TreeGrafter"/>
</dbReference>
<keyword evidence="4" id="KW-0812">Transmembrane</keyword>
<dbReference type="GO" id="GO:0009279">
    <property type="term" value="C:cell outer membrane"/>
    <property type="evidence" value="ECO:0007669"/>
    <property type="project" value="UniProtKB-SubCell"/>
</dbReference>
<dbReference type="PANTHER" id="PTHR30069:SF46">
    <property type="entry name" value="OAR PROTEIN"/>
    <property type="match status" value="1"/>
</dbReference>
<evidence type="ECO:0000259" key="9">
    <source>
        <dbReference type="Pfam" id="PF25183"/>
    </source>
</evidence>
<keyword evidence="2" id="KW-0813">Transport</keyword>
<dbReference type="PANTHER" id="PTHR30069">
    <property type="entry name" value="TONB-DEPENDENT OUTER MEMBRANE RECEPTOR"/>
    <property type="match status" value="1"/>
</dbReference>
<feature type="domain" description="TonB-dependent receptor plug" evidence="8">
    <location>
        <begin position="141"/>
        <end position="238"/>
    </location>
</feature>
<comment type="caution">
    <text evidence="10">The sequence shown here is derived from an EMBL/GenBank/DDBJ whole genome shotgun (WGS) entry which is preliminary data.</text>
</comment>
<keyword evidence="5" id="KW-0472">Membrane</keyword>
<feature type="domain" description="TonB-dependent transporter Oar-like beta-barrel" evidence="9">
    <location>
        <begin position="367"/>
        <end position="623"/>
    </location>
</feature>
<evidence type="ECO:0000256" key="6">
    <source>
        <dbReference type="ARBA" id="ARBA00023237"/>
    </source>
</evidence>
<dbReference type="GO" id="GO:0015344">
    <property type="term" value="F:siderophore uptake transmembrane transporter activity"/>
    <property type="evidence" value="ECO:0007669"/>
    <property type="project" value="TreeGrafter"/>
</dbReference>
<accession>A0A940X691</accession>
<comment type="subcellular location">
    <subcellularLocation>
        <location evidence="1">Cell outer membrane</location>
        <topology evidence="1">Multi-pass membrane protein</topology>
    </subcellularLocation>
</comment>
<dbReference type="InterPro" id="IPR039426">
    <property type="entry name" value="TonB-dep_rcpt-like"/>
</dbReference>
<dbReference type="SUPFAM" id="SSF56935">
    <property type="entry name" value="Porins"/>
    <property type="match status" value="1"/>
</dbReference>
<protein>
    <submittedName>
        <fullName evidence="10">TonB-dependent receptor</fullName>
    </submittedName>
</protein>
<keyword evidence="3" id="KW-1134">Transmembrane beta strand</keyword>
<evidence type="ECO:0000256" key="4">
    <source>
        <dbReference type="ARBA" id="ARBA00022692"/>
    </source>
</evidence>